<keyword evidence="2 5" id="KW-0812">Transmembrane</keyword>
<dbReference type="GeneID" id="136819049"/>
<dbReference type="GO" id="GO:0005886">
    <property type="term" value="C:plasma membrane"/>
    <property type="evidence" value="ECO:0007669"/>
    <property type="project" value="TreeGrafter"/>
</dbReference>
<keyword evidence="7" id="KW-1185">Reference proteome</keyword>
<dbReference type="InterPro" id="IPR008952">
    <property type="entry name" value="Tetraspanin_EC2_sf"/>
</dbReference>
<dbReference type="AlphaFoldDB" id="A0A7M5VDV1"/>
<dbReference type="PRINTS" id="PR00259">
    <property type="entry name" value="TMFOUR"/>
</dbReference>
<dbReference type="InterPro" id="IPR018499">
    <property type="entry name" value="Tetraspanin/Peripherin"/>
</dbReference>
<feature type="transmembrane region" description="Helical" evidence="5">
    <location>
        <begin position="47"/>
        <end position="70"/>
    </location>
</feature>
<evidence type="ECO:0000256" key="4">
    <source>
        <dbReference type="ARBA" id="ARBA00023136"/>
    </source>
</evidence>
<dbReference type="RefSeq" id="XP_066931316.1">
    <property type="nucleotide sequence ID" value="XM_067075215.1"/>
</dbReference>
<keyword evidence="3 5" id="KW-1133">Transmembrane helix</keyword>
<dbReference type="EnsemblMetazoa" id="CLYHEMT009598.1">
    <property type="protein sequence ID" value="CLYHEMP009598.1"/>
    <property type="gene ID" value="CLYHEMG009598"/>
</dbReference>
<dbReference type="SUPFAM" id="SSF48652">
    <property type="entry name" value="Tetraspanin"/>
    <property type="match status" value="1"/>
</dbReference>
<keyword evidence="4 5" id="KW-0472">Membrane</keyword>
<protein>
    <recommendedName>
        <fullName evidence="8">Tetraspanin</fullName>
    </recommendedName>
</protein>
<dbReference type="PANTHER" id="PTHR19282:SF534">
    <property type="entry name" value="TETRASPANIN FAMILY-RELATED"/>
    <property type="match status" value="1"/>
</dbReference>
<dbReference type="Proteomes" id="UP000594262">
    <property type="component" value="Unplaced"/>
</dbReference>
<dbReference type="PANTHER" id="PTHR19282">
    <property type="entry name" value="TETRASPANIN"/>
    <property type="match status" value="1"/>
</dbReference>
<dbReference type="Gene3D" id="1.10.1450.10">
    <property type="entry name" value="Tetraspanin"/>
    <property type="match status" value="1"/>
</dbReference>
<evidence type="ECO:0008006" key="8">
    <source>
        <dbReference type="Google" id="ProtNLM"/>
    </source>
</evidence>
<feature type="transmembrane region" description="Helical" evidence="5">
    <location>
        <begin position="9"/>
        <end position="27"/>
    </location>
</feature>
<evidence type="ECO:0000256" key="3">
    <source>
        <dbReference type="ARBA" id="ARBA00022989"/>
    </source>
</evidence>
<name>A0A7M5VDV1_9CNID</name>
<organism evidence="6 7">
    <name type="scientific">Clytia hemisphaerica</name>
    <dbReference type="NCBI Taxonomy" id="252671"/>
    <lineage>
        <taxon>Eukaryota</taxon>
        <taxon>Metazoa</taxon>
        <taxon>Cnidaria</taxon>
        <taxon>Hydrozoa</taxon>
        <taxon>Hydroidolina</taxon>
        <taxon>Leptothecata</taxon>
        <taxon>Obeliida</taxon>
        <taxon>Clytiidae</taxon>
        <taxon>Clytia</taxon>
    </lineage>
</organism>
<comment type="subcellular location">
    <subcellularLocation>
        <location evidence="1">Membrane</location>
        <topology evidence="1">Multi-pass membrane protein</topology>
    </subcellularLocation>
</comment>
<sequence>MSGNCGKAFLYFYDLIYLGIAGTLSYLSVKFVQEWGVYSNLTADSYAIVPAGIIMAVAIIVFVSSIVGFCGVHYENRCTLGAFVSLLTFLMILEVVSGCLTYAWKDNIDNDLHTNLKKSFDAYYDKKLTTQSAFDYMQRHLKCCGVDSSSDWNTKNSTFPHHQIPTSCCVHDTGTDCSQYEKNIFKKGCYTQVLENFHRILRYITGIVISFAVFQLIGIMMSAYLIVVLKKNGYIRMVDHANRTGR</sequence>
<reference evidence="6" key="1">
    <citation type="submission" date="2021-01" db="UniProtKB">
        <authorList>
            <consortium name="EnsemblMetazoa"/>
        </authorList>
    </citation>
    <scope>IDENTIFICATION</scope>
</reference>
<dbReference type="Pfam" id="PF00335">
    <property type="entry name" value="Tetraspanin"/>
    <property type="match status" value="1"/>
</dbReference>
<evidence type="ECO:0000256" key="2">
    <source>
        <dbReference type="ARBA" id="ARBA00022692"/>
    </source>
</evidence>
<dbReference type="CDD" id="cd03127">
    <property type="entry name" value="tetraspanin_LEL"/>
    <property type="match status" value="1"/>
</dbReference>
<accession>A0A7M5VDV1</accession>
<evidence type="ECO:0000256" key="1">
    <source>
        <dbReference type="ARBA" id="ARBA00004141"/>
    </source>
</evidence>
<evidence type="ECO:0000313" key="6">
    <source>
        <dbReference type="EnsemblMetazoa" id="CLYHEMP009598.1"/>
    </source>
</evidence>
<evidence type="ECO:0000313" key="7">
    <source>
        <dbReference type="Proteomes" id="UP000594262"/>
    </source>
</evidence>
<proteinExistence type="predicted"/>
<dbReference type="OrthoDB" id="9993879at2759"/>
<feature type="transmembrane region" description="Helical" evidence="5">
    <location>
        <begin position="200"/>
        <end position="227"/>
    </location>
</feature>
<feature type="transmembrane region" description="Helical" evidence="5">
    <location>
        <begin position="82"/>
        <end position="104"/>
    </location>
</feature>
<evidence type="ECO:0000256" key="5">
    <source>
        <dbReference type="SAM" id="Phobius"/>
    </source>
</evidence>